<dbReference type="SUPFAM" id="SSF51182">
    <property type="entry name" value="RmlC-like cupins"/>
    <property type="match status" value="1"/>
</dbReference>
<feature type="binding site" evidence="7">
    <location>
        <position position="166"/>
    </location>
    <ligand>
        <name>Fe cation</name>
        <dbReference type="ChEBI" id="CHEBI:24875"/>
        <label>2</label>
    </ligand>
</feature>
<dbReference type="InterPro" id="IPR011051">
    <property type="entry name" value="RmlC_Cupin_sf"/>
</dbReference>
<evidence type="ECO:0000313" key="9">
    <source>
        <dbReference type="EMBL" id="KAB2796150.1"/>
    </source>
</evidence>
<keyword evidence="5 7" id="KW-0560">Oxidoreductase</keyword>
<dbReference type="Proteomes" id="UP000642265">
    <property type="component" value="Unassembled WGS sequence"/>
</dbReference>
<dbReference type="GeneID" id="61314349"/>
<dbReference type="Gene3D" id="2.60.120.10">
    <property type="entry name" value="Jelly Rolls"/>
    <property type="match status" value="1"/>
</dbReference>
<evidence type="ECO:0000313" key="10">
    <source>
        <dbReference type="EMBL" id="MBE0562232.1"/>
    </source>
</evidence>
<dbReference type="InterPro" id="IPR014710">
    <property type="entry name" value="RmlC-like_jellyroll"/>
</dbReference>
<evidence type="ECO:0000256" key="4">
    <source>
        <dbReference type="ARBA" id="ARBA00022964"/>
    </source>
</evidence>
<dbReference type="Pfam" id="PF06052">
    <property type="entry name" value="3-HAO"/>
    <property type="match status" value="1"/>
</dbReference>
<dbReference type="EMBL" id="WBWS01000009">
    <property type="protein sequence ID" value="KAB2770001.1"/>
    <property type="molecule type" value="Genomic_DNA"/>
</dbReference>
<dbReference type="AlphaFoldDB" id="A0A011UBI8"/>
<comment type="catalytic activity">
    <reaction evidence="7">
        <text>3-hydroxyanthranilate + O2 = (2Z,4Z)-2-amino-3-carboxymuconate 6-semialdehyde</text>
        <dbReference type="Rhea" id="RHEA:17953"/>
        <dbReference type="ChEBI" id="CHEBI:15379"/>
        <dbReference type="ChEBI" id="CHEBI:36559"/>
        <dbReference type="ChEBI" id="CHEBI:77612"/>
        <dbReference type="EC" id="1.13.11.6"/>
    </reaction>
</comment>
<keyword evidence="3 7" id="KW-0479">Metal-binding</keyword>
<dbReference type="NCBIfam" id="TIGR03037">
    <property type="entry name" value="anthran_nbaC"/>
    <property type="match status" value="1"/>
</dbReference>
<dbReference type="PANTHER" id="PTHR15497:SF1">
    <property type="entry name" value="3-HYDROXYANTHRANILATE 3,4-DIOXYGENASE"/>
    <property type="match status" value="1"/>
</dbReference>
<organism evidence="10 13">
    <name type="scientific">Brucella anthropi</name>
    <name type="common">Ochrobactrum anthropi</name>
    <dbReference type="NCBI Taxonomy" id="529"/>
    <lineage>
        <taxon>Bacteria</taxon>
        <taxon>Pseudomonadati</taxon>
        <taxon>Pseudomonadota</taxon>
        <taxon>Alphaproteobacteria</taxon>
        <taxon>Hyphomicrobiales</taxon>
        <taxon>Brucellaceae</taxon>
        <taxon>Brucella/Ochrobactrum group</taxon>
        <taxon>Brucella</taxon>
    </lineage>
</organism>
<protein>
    <recommendedName>
        <fullName evidence="7">3-hydroxyanthranilate 3,4-dioxygenase</fullName>
        <ecNumber evidence="7">1.13.11.6</ecNumber>
    </recommendedName>
    <alternativeName>
        <fullName evidence="7">3-hydroxyanthranilate oxygenase</fullName>
        <shortName evidence="7">3-HAO</shortName>
    </alternativeName>
    <alternativeName>
        <fullName evidence="7">3-hydroxyanthranilic acid dioxygenase</fullName>
        <shortName evidence="7">HAD</shortName>
    </alternativeName>
</protein>
<accession>A0A011UBI8</accession>
<comment type="cofactor">
    <cofactor evidence="7">
        <name>Fe(2+)</name>
        <dbReference type="ChEBI" id="CHEBI:29033"/>
    </cofactor>
    <text evidence="7">Binds 2 Fe(2+) ions per subunit.</text>
</comment>
<dbReference type="SMR" id="A0A011UBI8"/>
<dbReference type="RefSeq" id="WP_010660590.1">
    <property type="nucleotide sequence ID" value="NZ_CP008819.1"/>
</dbReference>
<feature type="binding site" evidence="7">
    <location>
        <position position="46"/>
    </location>
    <ligand>
        <name>O2</name>
        <dbReference type="ChEBI" id="CHEBI:15379"/>
    </ligand>
</feature>
<comment type="pathway">
    <text evidence="7">Cofactor biosynthesis; NAD(+) biosynthesis; quinolinate from L-kynurenine: step 3/3.</text>
</comment>
<dbReference type="GO" id="GO:0008198">
    <property type="term" value="F:ferrous iron binding"/>
    <property type="evidence" value="ECO:0007669"/>
    <property type="project" value="UniProtKB-UniRule"/>
</dbReference>
<comment type="caution">
    <text evidence="10">The sequence shown here is derived from an EMBL/GenBank/DDBJ whole genome shotgun (WGS) entry which is preliminary data.</text>
</comment>
<evidence type="ECO:0000256" key="6">
    <source>
        <dbReference type="ARBA" id="ARBA00023004"/>
    </source>
</evidence>
<keyword evidence="2 7" id="KW-0662">Pyridine nucleotide biosynthesis</keyword>
<proteinExistence type="inferred from homology"/>
<dbReference type="KEGG" id="oah:DR92_3842"/>
<dbReference type="GO" id="GO:0006569">
    <property type="term" value="P:L-tryptophan catabolic process"/>
    <property type="evidence" value="ECO:0007669"/>
    <property type="project" value="UniProtKB-UniRule"/>
</dbReference>
<gene>
    <name evidence="7" type="primary">nbaC</name>
    <name evidence="8" type="ORF">F9L04_10355</name>
    <name evidence="9" type="ORF">F9L06_15430</name>
    <name evidence="10" type="ORF">IH622_15620</name>
</gene>
<reference evidence="10" key="3">
    <citation type="submission" date="2020-10" db="EMBL/GenBank/DDBJ databases">
        <title>Enrichment of novel Verrucomicrobia, Bacteroidetes and Krumholzibacteria in an oxygen-limited, methane- and iron-fed bioreactor inoculated with Bothnian Sea sediments.</title>
        <authorList>
            <person name="Martins P.D."/>
            <person name="de Jong A."/>
            <person name="Lenstra W.K."/>
            <person name="van Helmond N.A.G.M."/>
            <person name="Slomp C.P."/>
            <person name="Jetten M.S.M."/>
            <person name="Welte C.U."/>
            <person name="Rasigraf O."/>
        </authorList>
    </citation>
    <scope>NUCLEOTIDE SEQUENCE</scope>
    <source>
        <strain evidence="10">MAG47</strain>
    </source>
</reference>
<dbReference type="NCBIfam" id="NF009763">
    <property type="entry name" value="PRK13264.1"/>
    <property type="match status" value="1"/>
</dbReference>
<dbReference type="UniPathway" id="UPA00253">
    <property type="reaction ID" value="UER00330"/>
</dbReference>
<evidence type="ECO:0000313" key="11">
    <source>
        <dbReference type="Proteomes" id="UP000441102"/>
    </source>
</evidence>
<feature type="binding site" evidence="7">
    <location>
        <position position="56"/>
    </location>
    <ligand>
        <name>Fe cation</name>
        <dbReference type="ChEBI" id="CHEBI:24875"/>
        <label>1</label>
        <note>catalytic</note>
    </ligand>
</feature>
<sequence length="182" mass="20693">MTKLSAFNFQKWIDEHKHLLKPPVGNQLVFKDADLMVTVVGGPNKRTDYHDDPVEEFFYQLKGDMLLKLHDTSTGEFYDVPIREGDIFLLPAHIRHSPQRPQEGSIGLVIEPARPEGVLDAVEWYCFECSGLVHRAEVDLESIVDDLPPLYAAFYNDEKLRTCPHCNTVHPGKNPPEGWVAL</sequence>
<dbReference type="GO" id="GO:0019805">
    <property type="term" value="P:quinolinate biosynthetic process"/>
    <property type="evidence" value="ECO:0007669"/>
    <property type="project" value="UniProtKB-UniRule"/>
</dbReference>
<feature type="binding site" evidence="7">
    <location>
        <position position="56"/>
    </location>
    <ligand>
        <name>substrate</name>
    </ligand>
</feature>
<dbReference type="GO" id="GO:0000334">
    <property type="term" value="F:3-hydroxyanthranilate 3,4-dioxygenase activity"/>
    <property type="evidence" value="ECO:0007669"/>
    <property type="project" value="UniProtKB-UniRule"/>
</dbReference>
<dbReference type="GO" id="GO:0043420">
    <property type="term" value="P:anthranilate metabolic process"/>
    <property type="evidence" value="ECO:0007669"/>
    <property type="project" value="UniProtKB-UniRule"/>
</dbReference>
<dbReference type="CDD" id="cd06123">
    <property type="entry name" value="cupin_HAO"/>
    <property type="match status" value="1"/>
</dbReference>
<comment type="similarity">
    <text evidence="7">Belongs to the 3-HAO family.</text>
</comment>
<evidence type="ECO:0000256" key="2">
    <source>
        <dbReference type="ARBA" id="ARBA00022642"/>
    </source>
</evidence>
<dbReference type="EMBL" id="WBWX01000005">
    <property type="protein sequence ID" value="KAB2796150.1"/>
    <property type="molecule type" value="Genomic_DNA"/>
</dbReference>
<feature type="binding site" evidence="7">
    <location>
        <position position="96"/>
    </location>
    <ligand>
        <name>Fe cation</name>
        <dbReference type="ChEBI" id="CHEBI:24875"/>
        <label>1</label>
        <note>catalytic</note>
    </ligand>
</feature>
<evidence type="ECO:0000256" key="5">
    <source>
        <dbReference type="ARBA" id="ARBA00023002"/>
    </source>
</evidence>
<reference evidence="10" key="2">
    <citation type="submission" date="2020-09" db="EMBL/GenBank/DDBJ databases">
        <authorList>
            <person name="Dalcin Martins P."/>
        </authorList>
    </citation>
    <scope>NUCLEOTIDE SEQUENCE</scope>
    <source>
        <strain evidence="10">MAG47</strain>
    </source>
</reference>
<dbReference type="EC" id="1.13.11.6" evidence="7"/>
<name>A0A011UBI8_BRUAN</name>
<dbReference type="HAMAP" id="MF_00825">
    <property type="entry name" value="3_HAO"/>
    <property type="match status" value="1"/>
</dbReference>
<keyword evidence="6 7" id="KW-0408">Iron</keyword>
<dbReference type="PANTHER" id="PTHR15497">
    <property type="entry name" value="3-HYDROXYANTHRANILATE 3,4-DIOXYGENASE"/>
    <property type="match status" value="1"/>
</dbReference>
<feature type="binding site" evidence="7">
    <location>
        <position position="126"/>
    </location>
    <ligand>
        <name>Fe cation</name>
        <dbReference type="ChEBI" id="CHEBI:24875"/>
        <label>2</label>
    </ligand>
</feature>
<feature type="binding site" evidence="7">
    <location>
        <position position="163"/>
    </location>
    <ligand>
        <name>Fe cation</name>
        <dbReference type="ChEBI" id="CHEBI:24875"/>
        <label>2</label>
    </ligand>
</feature>
<feature type="binding site" evidence="7">
    <location>
        <position position="129"/>
    </location>
    <ligand>
        <name>Fe cation</name>
        <dbReference type="ChEBI" id="CHEBI:24875"/>
        <label>2</label>
    </ligand>
</feature>
<evidence type="ECO:0000313" key="12">
    <source>
        <dbReference type="Proteomes" id="UP000481876"/>
    </source>
</evidence>
<dbReference type="EMBL" id="JACZKO010000040">
    <property type="protein sequence ID" value="MBE0562232.1"/>
    <property type="molecule type" value="Genomic_DNA"/>
</dbReference>
<evidence type="ECO:0000313" key="13">
    <source>
        <dbReference type="Proteomes" id="UP000642265"/>
    </source>
</evidence>
<dbReference type="OMA" id="KPPVGNQ"/>
<evidence type="ECO:0000313" key="8">
    <source>
        <dbReference type="EMBL" id="KAB2770001.1"/>
    </source>
</evidence>
<feature type="binding site" evidence="7">
    <location>
        <position position="100"/>
    </location>
    <ligand>
        <name>substrate</name>
    </ligand>
</feature>
<feature type="binding site" evidence="7">
    <location>
        <position position="50"/>
    </location>
    <ligand>
        <name>Fe cation</name>
        <dbReference type="ChEBI" id="CHEBI:24875"/>
        <label>1</label>
        <note>catalytic</note>
    </ligand>
</feature>
<evidence type="ECO:0000256" key="7">
    <source>
        <dbReference type="HAMAP-Rule" id="MF_00825"/>
    </source>
</evidence>
<keyword evidence="4 7" id="KW-0223">Dioxygenase</keyword>
<reference evidence="11 12" key="1">
    <citation type="submission" date="2019-09" db="EMBL/GenBank/DDBJ databases">
        <title>Taxonomic organization of the family Brucellaceae based on a phylogenomic approach.</title>
        <authorList>
            <person name="Leclercq S."/>
            <person name="Cloeckaert A."/>
            <person name="Zygmunt M.S."/>
        </authorList>
    </citation>
    <scope>NUCLEOTIDE SEQUENCE [LARGE SCALE GENOMIC DNA]</scope>
    <source>
        <strain evidence="9 11">CCUG 34461</strain>
        <strain evidence="8 12">LMG 3313</strain>
    </source>
</reference>
<comment type="function">
    <text evidence="1 7">Catalyzes the oxidative ring opening of 3-hydroxyanthranilate to 2-amino-3-carboxymuconate semialdehyde, which spontaneously cyclizes to quinolinate.</text>
</comment>
<dbReference type="InterPro" id="IPR010329">
    <property type="entry name" value="3hydroanth_dOase"/>
</dbReference>
<dbReference type="Proteomes" id="UP000441102">
    <property type="component" value="Unassembled WGS sequence"/>
</dbReference>
<dbReference type="Proteomes" id="UP000481876">
    <property type="component" value="Unassembled WGS sequence"/>
</dbReference>
<dbReference type="GO" id="GO:0009435">
    <property type="term" value="P:NAD+ biosynthetic process"/>
    <property type="evidence" value="ECO:0007669"/>
    <property type="project" value="UniProtKB-UniPathway"/>
</dbReference>
<evidence type="ECO:0000256" key="1">
    <source>
        <dbReference type="ARBA" id="ARBA00002752"/>
    </source>
</evidence>
<comment type="subunit">
    <text evidence="7">Homodimer.</text>
</comment>
<evidence type="ECO:0000256" key="3">
    <source>
        <dbReference type="ARBA" id="ARBA00022723"/>
    </source>
</evidence>
<feature type="binding site" evidence="7">
    <location>
        <position position="111"/>
    </location>
    <ligand>
        <name>substrate</name>
    </ligand>
</feature>